<accession>A0A5S4FH21</accession>
<dbReference type="AlphaFoldDB" id="A0A5S4FH21"/>
<organism evidence="2 3">
    <name type="scientific">Nonomuraea turkmeniaca</name>
    <dbReference type="NCBI Taxonomy" id="103838"/>
    <lineage>
        <taxon>Bacteria</taxon>
        <taxon>Bacillati</taxon>
        <taxon>Actinomycetota</taxon>
        <taxon>Actinomycetes</taxon>
        <taxon>Streptosporangiales</taxon>
        <taxon>Streptosporangiaceae</taxon>
        <taxon>Nonomuraea</taxon>
    </lineage>
</organism>
<feature type="chain" id="PRO_5024358978" evidence="1">
    <location>
        <begin position="27"/>
        <end position="108"/>
    </location>
</feature>
<gene>
    <name evidence="2" type="ORF">ETD86_20505</name>
</gene>
<proteinExistence type="predicted"/>
<keyword evidence="1" id="KW-0732">Signal</keyword>
<feature type="signal peptide" evidence="1">
    <location>
        <begin position="1"/>
        <end position="26"/>
    </location>
</feature>
<dbReference type="OrthoDB" id="7949713at2"/>
<keyword evidence="3" id="KW-1185">Reference proteome</keyword>
<dbReference type="Proteomes" id="UP000309128">
    <property type="component" value="Unassembled WGS sequence"/>
</dbReference>
<evidence type="ECO:0000313" key="3">
    <source>
        <dbReference type="Proteomes" id="UP000309128"/>
    </source>
</evidence>
<evidence type="ECO:0000256" key="1">
    <source>
        <dbReference type="SAM" id="SignalP"/>
    </source>
</evidence>
<sequence length="108" mass="10939">MVGSTIRRLVLAAAVLAAGMGGMAAASDEAPTGDVKEFVACMRSHGLPDFPEVAVSSDGLVNLHIKGERVDVLSKTYGAAVKACESLLPAGKRLPQAPTAPVAPSLPS</sequence>
<comment type="caution">
    <text evidence="2">The sequence shown here is derived from an EMBL/GenBank/DDBJ whole genome shotgun (WGS) entry which is preliminary data.</text>
</comment>
<protein>
    <submittedName>
        <fullName evidence="2">Uncharacterized protein</fullName>
    </submittedName>
</protein>
<evidence type="ECO:0000313" key="2">
    <source>
        <dbReference type="EMBL" id="TMR19248.1"/>
    </source>
</evidence>
<dbReference type="EMBL" id="VCKY01000065">
    <property type="protein sequence ID" value="TMR19248.1"/>
    <property type="molecule type" value="Genomic_DNA"/>
</dbReference>
<reference evidence="2 3" key="1">
    <citation type="submission" date="2019-05" db="EMBL/GenBank/DDBJ databases">
        <title>Draft genome sequence of Nonomuraea turkmeniaca DSM 43926.</title>
        <authorList>
            <person name="Saricaoglu S."/>
            <person name="Isik K."/>
        </authorList>
    </citation>
    <scope>NUCLEOTIDE SEQUENCE [LARGE SCALE GENOMIC DNA]</scope>
    <source>
        <strain evidence="2 3">DSM 43926</strain>
    </source>
</reference>
<name>A0A5S4FH21_9ACTN</name>
<dbReference type="RefSeq" id="WP_138667760.1">
    <property type="nucleotide sequence ID" value="NZ_VCKY01000065.1"/>
</dbReference>